<evidence type="ECO:0008006" key="3">
    <source>
        <dbReference type="Google" id="ProtNLM"/>
    </source>
</evidence>
<dbReference type="RefSeq" id="WP_273748066.1">
    <property type="nucleotide sequence ID" value="NZ_JAQSJE010000008.1"/>
</dbReference>
<dbReference type="EMBL" id="JAQSJE010000008">
    <property type="protein sequence ID" value="MDD0824424.1"/>
    <property type="molecule type" value="Genomic_DNA"/>
</dbReference>
<name>A0ABT5MSF0_9PAST</name>
<dbReference type="Proteomes" id="UP001221909">
    <property type="component" value="Unassembled WGS sequence"/>
</dbReference>
<dbReference type="SUPFAM" id="SSF51161">
    <property type="entry name" value="Trimeric LpxA-like enzymes"/>
    <property type="match status" value="1"/>
</dbReference>
<keyword evidence="2" id="KW-1185">Reference proteome</keyword>
<reference evidence="1 2" key="1">
    <citation type="submission" date="2023-02" db="EMBL/GenBank/DDBJ databases">
        <title>Mannheimia cairiniae sp. nov., a novel species of Mannheimia obtained from moscovy ducks (Cairina moschata) and reclassification of Mannheimia ovis as heterotypic synonym of Mannheimia pernigra.</title>
        <authorList>
            <person name="Christensen H."/>
        </authorList>
    </citation>
    <scope>NUCLEOTIDE SEQUENCE [LARGE SCALE GENOMIC DNA]</scope>
    <source>
        <strain evidence="1 2">AT1</strain>
    </source>
</reference>
<dbReference type="InterPro" id="IPR011004">
    <property type="entry name" value="Trimer_LpxA-like_sf"/>
</dbReference>
<organism evidence="1 2">
    <name type="scientific">Mannheimia cairinae</name>
    <dbReference type="NCBI Taxonomy" id="3025936"/>
    <lineage>
        <taxon>Bacteria</taxon>
        <taxon>Pseudomonadati</taxon>
        <taxon>Pseudomonadota</taxon>
        <taxon>Gammaproteobacteria</taxon>
        <taxon>Pasteurellales</taxon>
        <taxon>Pasteurellaceae</taxon>
        <taxon>Mannheimia</taxon>
    </lineage>
</organism>
<accession>A0ABT5MSF0</accession>
<sequence>MKKYCLIESERGDEDQKLYQIKALKTFTTSNGTEVKEGDLGGFISGEHNLSHEGNCWVANSAEVWDQACVSENGYIGGYTALLHNAKVYGNARVLRGCISNNVKIYDSAVVAVKNNIWDDVEIFGNATVSGKNTCICGSVKIFENARVGGNSIGEIWISDNAQIYGNSQIEANCHIKGEVEIWGNSVIRGSRIWIKDNVKICGAEISGSNDFFGNTRIIGENIVINDGVDLGSNAFIQSQNDFIQTKMFSDFMEYLTAYKTENGFEIRYNNQAFSAEQIRNALKAFTEYETVIEVAKSRILGGF</sequence>
<comment type="caution">
    <text evidence="1">The sequence shown here is derived from an EMBL/GenBank/DDBJ whole genome shotgun (WGS) entry which is preliminary data.</text>
</comment>
<evidence type="ECO:0000313" key="2">
    <source>
        <dbReference type="Proteomes" id="UP001221909"/>
    </source>
</evidence>
<evidence type="ECO:0000313" key="1">
    <source>
        <dbReference type="EMBL" id="MDD0824424.1"/>
    </source>
</evidence>
<protein>
    <recommendedName>
        <fullName evidence="3">UDP-3-O-[3-hydroxymyristoyl] glucosamine N-acyltransferase</fullName>
    </recommendedName>
</protein>
<proteinExistence type="predicted"/>
<gene>
    <name evidence="1" type="ORF">PTQ27_08110</name>
</gene>
<dbReference type="Gene3D" id="2.160.10.10">
    <property type="entry name" value="Hexapeptide repeat proteins"/>
    <property type="match status" value="2"/>
</dbReference>